<keyword evidence="18 28" id="KW-0560">Oxidoreductase</keyword>
<dbReference type="Proteomes" id="UP000824219">
    <property type="component" value="Linkage Group LG03"/>
</dbReference>
<dbReference type="Gene3D" id="3.30.2460.20">
    <property type="match status" value="1"/>
</dbReference>
<keyword evidence="6 29" id="KW-0217">Developmental protein</keyword>
<dbReference type="SMART" id="SM00097">
    <property type="entry name" value="WNT1"/>
    <property type="match status" value="1"/>
</dbReference>
<feature type="transmembrane region" description="Helical" evidence="30">
    <location>
        <begin position="556"/>
        <end position="577"/>
    </location>
</feature>
<dbReference type="GO" id="GO:0006396">
    <property type="term" value="P:RNA processing"/>
    <property type="evidence" value="ECO:0007669"/>
    <property type="project" value="InterPro"/>
</dbReference>
<proteinExistence type="inferred from homology"/>
<keyword evidence="19" id="KW-0408">Iron</keyword>
<dbReference type="PANTHER" id="PTHR45904:SF1">
    <property type="entry name" value="TRNA (URACIL-5-)-METHYLTRANSFERASE HOMOLOG B"/>
    <property type="match status" value="1"/>
</dbReference>
<dbReference type="InterPro" id="IPR001522">
    <property type="entry name" value="FADS-1_CS"/>
</dbReference>
<comment type="similarity">
    <text evidence="5 28">Belongs to the fatty acid desaturase type 1 family.</text>
</comment>
<dbReference type="GO" id="GO:0032259">
    <property type="term" value="P:methylation"/>
    <property type="evidence" value="ECO:0007669"/>
    <property type="project" value="UniProtKB-KW"/>
</dbReference>
<feature type="domain" description="Fatty acid desaturase" evidence="31">
    <location>
        <begin position="557"/>
        <end position="760"/>
    </location>
</feature>
<feature type="transmembrane region" description="Helical" evidence="30">
    <location>
        <begin position="674"/>
        <end position="691"/>
    </location>
</feature>
<dbReference type="PROSITE" id="PS00476">
    <property type="entry name" value="FATTY_ACID_DESATUR_1"/>
    <property type="match status" value="1"/>
</dbReference>
<evidence type="ECO:0000256" key="25">
    <source>
        <dbReference type="ARBA" id="ARBA00023288"/>
    </source>
</evidence>
<evidence type="ECO:0000256" key="9">
    <source>
        <dbReference type="ARBA" id="ARBA00022530"/>
    </source>
</evidence>
<evidence type="ECO:0000256" key="16">
    <source>
        <dbReference type="ARBA" id="ARBA00022832"/>
    </source>
</evidence>
<dbReference type="Pfam" id="PF00110">
    <property type="entry name" value="wnt"/>
    <property type="match status" value="1"/>
</dbReference>
<gene>
    <name evidence="32" type="ORF">KOW79_002452</name>
</gene>
<feature type="binding site" evidence="27">
    <location>
        <position position="338"/>
    </location>
    <ligand>
        <name>S-adenosyl-L-methionine</name>
        <dbReference type="ChEBI" id="CHEBI:59789"/>
    </ligand>
</feature>
<keyword evidence="24" id="KW-0325">Glycoprotein</keyword>
<dbReference type="PROSITE" id="PS51687">
    <property type="entry name" value="SAM_MT_RNA_M5U"/>
    <property type="match status" value="1"/>
</dbReference>
<keyword evidence="10 27" id="KW-0489">Methyltransferase</keyword>
<dbReference type="PANTHER" id="PTHR45904">
    <property type="entry name" value="TRNA (URACIL-5-)-METHYLTRANSFERASE"/>
    <property type="match status" value="1"/>
</dbReference>
<dbReference type="GO" id="GO:0005576">
    <property type="term" value="C:extracellular region"/>
    <property type="evidence" value="ECO:0007669"/>
    <property type="project" value="InterPro"/>
</dbReference>
<evidence type="ECO:0000256" key="21">
    <source>
        <dbReference type="ARBA" id="ARBA00023136"/>
    </source>
</evidence>
<evidence type="ECO:0000256" key="8">
    <source>
        <dbReference type="ARBA" id="ARBA00022525"/>
    </source>
</evidence>
<evidence type="ECO:0000256" key="2">
    <source>
        <dbReference type="ARBA" id="ARBA00004141"/>
    </source>
</evidence>
<comment type="catalytic activity">
    <reaction evidence="26">
        <text>uridine(54) in tRNA + S-adenosyl-L-methionine = 5-methyluridine(54) in tRNA + S-adenosyl-L-homocysteine + H(+)</text>
        <dbReference type="Rhea" id="RHEA:42712"/>
        <dbReference type="Rhea" id="RHEA-COMP:10167"/>
        <dbReference type="Rhea" id="RHEA-COMP:10193"/>
        <dbReference type="ChEBI" id="CHEBI:15378"/>
        <dbReference type="ChEBI" id="CHEBI:57856"/>
        <dbReference type="ChEBI" id="CHEBI:59789"/>
        <dbReference type="ChEBI" id="CHEBI:65315"/>
        <dbReference type="ChEBI" id="CHEBI:74447"/>
        <dbReference type="EC" id="2.1.1.35"/>
    </reaction>
    <physiologicalReaction direction="left-to-right" evidence="26">
        <dbReference type="Rhea" id="RHEA:42713"/>
    </physiologicalReaction>
</comment>
<evidence type="ECO:0000256" key="26">
    <source>
        <dbReference type="ARBA" id="ARBA00047278"/>
    </source>
</evidence>
<dbReference type="CDD" id="cd03505">
    <property type="entry name" value="Delta9-FADS-like"/>
    <property type="match status" value="1"/>
</dbReference>
<dbReference type="InterPro" id="IPR045850">
    <property type="entry name" value="TRM2_met"/>
</dbReference>
<feature type="binding site" evidence="27">
    <location>
        <position position="288"/>
    </location>
    <ligand>
        <name>S-adenosyl-L-methionine</name>
        <dbReference type="ChEBI" id="CHEBI:59789"/>
    </ligand>
</feature>
<evidence type="ECO:0000256" key="30">
    <source>
        <dbReference type="SAM" id="Phobius"/>
    </source>
</evidence>
<dbReference type="CDD" id="cd02440">
    <property type="entry name" value="AdoMet_MTases"/>
    <property type="match status" value="1"/>
</dbReference>
<dbReference type="GO" id="GO:0016020">
    <property type="term" value="C:membrane"/>
    <property type="evidence" value="ECO:0007669"/>
    <property type="project" value="UniProtKB-SubCell"/>
</dbReference>
<dbReference type="Gene3D" id="3.40.50.150">
    <property type="entry name" value="Vaccinia Virus protein VP39"/>
    <property type="match status" value="1"/>
</dbReference>
<keyword evidence="17 30" id="KW-1133">Transmembrane helix</keyword>
<dbReference type="GO" id="GO:0060070">
    <property type="term" value="P:canonical Wnt signaling pathway"/>
    <property type="evidence" value="ECO:0007669"/>
    <property type="project" value="UniProtKB-ARBA"/>
</dbReference>
<feature type="transmembrane region" description="Helical" evidence="30">
    <location>
        <begin position="697"/>
        <end position="718"/>
    </location>
</feature>
<keyword evidence="9" id="KW-0272">Extracellular matrix</keyword>
<dbReference type="AlphaFoldDB" id="A0A9D3P3I5"/>
<keyword evidence="14 28" id="KW-0812">Transmembrane</keyword>
<keyword evidence="23 28" id="KW-0275">Fatty acid biosynthesis</keyword>
<dbReference type="GO" id="GO:0009880">
    <property type="term" value="P:embryonic pattern specification"/>
    <property type="evidence" value="ECO:0007669"/>
    <property type="project" value="UniProtKB-ARBA"/>
</dbReference>
<dbReference type="Pfam" id="PF00487">
    <property type="entry name" value="FA_desaturase"/>
    <property type="match status" value="1"/>
</dbReference>
<accession>A0A9D3P3I5</accession>
<dbReference type="GO" id="GO:0045165">
    <property type="term" value="P:cell fate commitment"/>
    <property type="evidence" value="ECO:0007669"/>
    <property type="project" value="UniProtKB-ARBA"/>
</dbReference>
<keyword evidence="15" id="KW-0479">Metal-binding</keyword>
<evidence type="ECO:0000313" key="32">
    <source>
        <dbReference type="EMBL" id="KAG7334045.1"/>
    </source>
</evidence>
<comment type="similarity">
    <text evidence="27">Belongs to the class I-like SAM-binding methyltransferase superfamily. RNA M5U methyltransferase family.</text>
</comment>
<evidence type="ECO:0000256" key="13">
    <source>
        <dbReference type="ARBA" id="ARBA00022691"/>
    </source>
</evidence>
<keyword evidence="8" id="KW-0964">Secreted</keyword>
<evidence type="ECO:0000313" key="33">
    <source>
        <dbReference type="Proteomes" id="UP000824219"/>
    </source>
</evidence>
<evidence type="ECO:0000256" key="20">
    <source>
        <dbReference type="ARBA" id="ARBA00023098"/>
    </source>
</evidence>
<dbReference type="GO" id="GO:0006633">
    <property type="term" value="P:fatty acid biosynthetic process"/>
    <property type="evidence" value="ECO:0007669"/>
    <property type="project" value="UniProtKB-KW"/>
</dbReference>
<comment type="similarity">
    <text evidence="4 29">Belongs to the Wnt family.</text>
</comment>
<evidence type="ECO:0000256" key="14">
    <source>
        <dbReference type="ARBA" id="ARBA00022692"/>
    </source>
</evidence>
<protein>
    <recommendedName>
        <fullName evidence="29">Protein Wnt</fullName>
    </recommendedName>
</protein>
<dbReference type="InterPro" id="IPR018161">
    <property type="entry name" value="Wnt_CS"/>
</dbReference>
<evidence type="ECO:0000256" key="11">
    <source>
        <dbReference type="ARBA" id="ARBA00022679"/>
    </source>
</evidence>
<dbReference type="GO" id="GO:0003723">
    <property type="term" value="F:RNA binding"/>
    <property type="evidence" value="ECO:0007669"/>
    <property type="project" value="TreeGrafter"/>
</dbReference>
<dbReference type="InterPro" id="IPR043158">
    <property type="entry name" value="Wnt_C"/>
</dbReference>
<comment type="subcellular location">
    <subcellularLocation>
        <location evidence="2">Membrane</location>
        <topology evidence="2">Multi-pass membrane protein</topology>
    </subcellularLocation>
    <subcellularLocation>
        <location evidence="3 29">Secreted</location>
        <location evidence="3 29">Extracellular space</location>
        <location evidence="3 29">Extracellular matrix</location>
    </subcellularLocation>
</comment>
<dbReference type="InterPro" id="IPR015876">
    <property type="entry name" value="Acyl-CoA_DS"/>
</dbReference>
<comment type="function">
    <text evidence="29">Ligand for members of the frizzled family of seven transmembrane receptors.</text>
</comment>
<dbReference type="InterPro" id="IPR005817">
    <property type="entry name" value="Wnt"/>
</dbReference>
<dbReference type="InterPro" id="IPR005804">
    <property type="entry name" value="FA_desaturase_dom"/>
</dbReference>
<comment type="caution">
    <text evidence="32">The sequence shown here is derived from an EMBL/GenBank/DDBJ whole genome shotgun (WGS) entry which is preliminary data.</text>
</comment>
<keyword evidence="7 28" id="KW-0444">Lipid biosynthesis</keyword>
<evidence type="ECO:0000256" key="19">
    <source>
        <dbReference type="ARBA" id="ARBA00023004"/>
    </source>
</evidence>
<evidence type="ECO:0000256" key="23">
    <source>
        <dbReference type="ARBA" id="ARBA00023160"/>
    </source>
</evidence>
<evidence type="ECO:0000256" key="22">
    <source>
        <dbReference type="ARBA" id="ARBA00023157"/>
    </source>
</evidence>
<dbReference type="OrthoDB" id="10250660at2759"/>
<dbReference type="GO" id="GO:0060897">
    <property type="term" value="P:neural plate regionalization"/>
    <property type="evidence" value="ECO:0007669"/>
    <property type="project" value="UniProtKB-ARBA"/>
</dbReference>
<reference evidence="32 33" key="1">
    <citation type="submission" date="2021-06" db="EMBL/GenBank/DDBJ databases">
        <title>Chromosome-level genome assembly of the red-tail catfish (Hemibagrus wyckioides).</title>
        <authorList>
            <person name="Shao F."/>
        </authorList>
    </citation>
    <scope>NUCLEOTIDE SEQUENCE [LARGE SCALE GENOMIC DNA]</scope>
    <source>
        <strain evidence="32">EC202008001</strain>
        <tissue evidence="32">Blood</tissue>
    </source>
</reference>
<evidence type="ECO:0000256" key="4">
    <source>
        <dbReference type="ARBA" id="ARBA00005683"/>
    </source>
</evidence>
<evidence type="ECO:0000256" key="3">
    <source>
        <dbReference type="ARBA" id="ARBA00004498"/>
    </source>
</evidence>
<keyword evidence="13 27" id="KW-0949">S-adenosyl-L-methionine</keyword>
<evidence type="ECO:0000256" key="12">
    <source>
        <dbReference type="ARBA" id="ARBA00022687"/>
    </source>
</evidence>
<dbReference type="PROSITE" id="PS00246">
    <property type="entry name" value="WNT1"/>
    <property type="match status" value="1"/>
</dbReference>
<dbReference type="InterPro" id="IPR029063">
    <property type="entry name" value="SAM-dependent_MTases_sf"/>
</dbReference>
<dbReference type="SUPFAM" id="SSF53335">
    <property type="entry name" value="S-adenosyl-L-methionine-dependent methyltransferases"/>
    <property type="match status" value="1"/>
</dbReference>
<keyword evidence="33" id="KW-1185">Reference proteome</keyword>
<dbReference type="CDD" id="cd19352">
    <property type="entry name" value="Wnt_Wnt8b"/>
    <property type="match status" value="1"/>
</dbReference>
<dbReference type="GO" id="GO:0046872">
    <property type="term" value="F:metal ion binding"/>
    <property type="evidence" value="ECO:0007669"/>
    <property type="project" value="UniProtKB-KW"/>
</dbReference>
<dbReference type="InterPro" id="IPR025823">
    <property type="entry name" value="TRM2B_chor"/>
</dbReference>
<evidence type="ECO:0000256" key="17">
    <source>
        <dbReference type="ARBA" id="ARBA00022989"/>
    </source>
</evidence>
<evidence type="ECO:0000256" key="29">
    <source>
        <dbReference type="RuleBase" id="RU003500"/>
    </source>
</evidence>
<evidence type="ECO:0000256" key="18">
    <source>
        <dbReference type="ARBA" id="ARBA00023002"/>
    </source>
</evidence>
<name>A0A9D3P3I5_9TELE</name>
<evidence type="ECO:0000256" key="6">
    <source>
        <dbReference type="ARBA" id="ARBA00022473"/>
    </source>
</evidence>
<evidence type="ECO:0000256" key="7">
    <source>
        <dbReference type="ARBA" id="ARBA00022516"/>
    </source>
</evidence>
<evidence type="ECO:0000259" key="31">
    <source>
        <dbReference type="Pfam" id="PF00487"/>
    </source>
</evidence>
<dbReference type="GO" id="GO:0016215">
    <property type="term" value="F:acyl-CoA desaturase activity"/>
    <property type="evidence" value="ECO:0007669"/>
    <property type="project" value="UniProtKB-ARBA"/>
</dbReference>
<dbReference type="Gene3D" id="2.40.50.1070">
    <property type="match status" value="1"/>
</dbReference>
<comment type="cofactor">
    <cofactor evidence="1 28">
        <name>Fe(2+)</name>
        <dbReference type="ChEBI" id="CHEBI:29033"/>
    </cofactor>
</comment>
<keyword evidence="25" id="KW-0449">Lipoprotein</keyword>
<evidence type="ECO:0000256" key="1">
    <source>
        <dbReference type="ARBA" id="ARBA00001954"/>
    </source>
</evidence>
<dbReference type="GO" id="GO:0030697">
    <property type="term" value="F:tRNA (uracil(54)-C5)-methyltransferase activity, S-adenosyl methionine-dependent"/>
    <property type="evidence" value="ECO:0007669"/>
    <property type="project" value="UniProtKB-EC"/>
</dbReference>
<dbReference type="PROSITE" id="PS51621">
    <property type="entry name" value="SAM_MT_RNA_M5U_1"/>
    <property type="match status" value="1"/>
</dbReference>
<feature type="binding site" evidence="27">
    <location>
        <position position="388"/>
    </location>
    <ligand>
        <name>S-adenosyl-L-methionine</name>
        <dbReference type="ChEBI" id="CHEBI:59789"/>
    </ligand>
</feature>
<evidence type="ECO:0000256" key="28">
    <source>
        <dbReference type="RuleBase" id="RU000581"/>
    </source>
</evidence>
<keyword evidence="22" id="KW-1015">Disulfide bond</keyword>
<dbReference type="Pfam" id="PF05958">
    <property type="entry name" value="tRNA_U5-meth_tr"/>
    <property type="match status" value="1"/>
</dbReference>
<feature type="active site" description="Nucleophile" evidence="27">
    <location>
        <position position="416"/>
    </location>
</feature>
<dbReference type="InterPro" id="IPR010280">
    <property type="entry name" value="U5_MeTrfase_fam"/>
</dbReference>
<evidence type="ECO:0000256" key="27">
    <source>
        <dbReference type="PROSITE-ProRule" id="PRU01024"/>
    </source>
</evidence>
<keyword evidence="12 29" id="KW-0879">Wnt signaling pathway</keyword>
<organism evidence="32 33">
    <name type="scientific">Hemibagrus wyckioides</name>
    <dbReference type="NCBI Taxonomy" id="337641"/>
    <lineage>
        <taxon>Eukaryota</taxon>
        <taxon>Metazoa</taxon>
        <taxon>Chordata</taxon>
        <taxon>Craniata</taxon>
        <taxon>Vertebrata</taxon>
        <taxon>Euteleostomi</taxon>
        <taxon>Actinopterygii</taxon>
        <taxon>Neopterygii</taxon>
        <taxon>Teleostei</taxon>
        <taxon>Ostariophysi</taxon>
        <taxon>Siluriformes</taxon>
        <taxon>Bagridae</taxon>
        <taxon>Hemibagrus</taxon>
    </lineage>
</organism>
<keyword evidence="20" id="KW-0443">Lipid metabolism</keyword>
<evidence type="ECO:0000256" key="24">
    <source>
        <dbReference type="ARBA" id="ARBA00023180"/>
    </source>
</evidence>
<dbReference type="PRINTS" id="PR00075">
    <property type="entry name" value="FACDDSATRASE"/>
</dbReference>
<comment type="domain">
    <text evidence="28">The histidine box domains are involved in binding the catalytic metal ions.</text>
</comment>
<comment type="caution">
    <text evidence="27">Lacks conserved residue(s) required for the propagation of feature annotation.</text>
</comment>
<sequence>MLQAVLKCAGDLLNVSGSHATLRRCFACASTTGKRRKQKSWLSGEEAVSLEERLADTVTPLWRLSYEEQLQWKQEQQHKILLQMTNHLAQDSSLTSSKGELPFPVLPIVPSPVRDGYRNKSTFSVNKGVDGDPKTVGFYIGTGKGRNIVCVHGDHLLNMPSKHKLVGRCYEDFIRASPLKPCILFHDGGHWREITVRTNSAGNTMAIVYFHPQNLSPSETDVHKESLVEYFTKGPGTVCQLDSLYFQESTMTRCSHEDSPYQLLYGKPHIYEEILGFKFRISADSFFQVNRSAAEALYMTVGKLNEANEQGTLLDVCCGTGAIGISLSPRLKKVIGVELIEQAVEDAKYNAALNGIQNCEFLSGKAEVVLPKLIPTMHFEGALTAVVNPSRAGLHYRVIRALRNNDNLQRLIYISCKPEGEAMRNFQELCGKTDLKRKITGKAFTPTLAVPVDMFPHTPHCELCLNGTRGLDATGQTANMTGTEKTDCYSARQRKPEENGELTWVDDALDETYKDKDDSLPPLKIVWRNVVLMTLLHIGAVYGLTIVPSAKPFTLVWAWVCFMISAMGVTAGVHRLWSHRSYKAKLPLRIFLAIANSMAFQNDIFEWSRDHRVHHKYSETNADPHNAKRGFFFSHIGWLLVRKHPDVIEKGSKLDLSDLKADGIVMFQRRHYKLSVVVMCFVFPTLVPWYFWGESLWLAYFIPGLLRYAVVLNASWLVNSAAHMWGMKPYDRNINPSENKFVAFGSVGEGFHNYHHTFPYDYATSEHGSMLNFTKAYLIYSSSVAAGAQSGIEECKYQFAWERWNCPERALQLSTHSGLRSATRETAFVHAISSAGVMYTLTRNCSLGDFDNCGCDDTRNGQRGGQGWLWGGCSDNVGFGEAISKQFVDALETGQDARAAMNLHNNEAGRKAVKGTMQRTCKCHGVSGSCTTQTCWLQLPEFREVGNYLKEKYHRAIKVDLLRGAGNSAASRGAVAETFSSISRKELVHLEDSPDYCVENRTLGLPGTEGRECLKKGKNLSKWEKRSCKRLCSDCGLAVEERRAETVSSCNCKFHWCCAVKCEQCRKTVTKYYCVRAKQVKNDSAGRRKSLRLKKKH</sequence>
<dbReference type="EMBL" id="JAHKSW010000003">
    <property type="protein sequence ID" value="KAG7334045.1"/>
    <property type="molecule type" value="Genomic_DNA"/>
</dbReference>
<dbReference type="GO" id="GO:0048513">
    <property type="term" value="P:animal organ development"/>
    <property type="evidence" value="ECO:0007669"/>
    <property type="project" value="UniProtKB-ARBA"/>
</dbReference>
<dbReference type="GO" id="GO:0005102">
    <property type="term" value="F:signaling receptor binding"/>
    <property type="evidence" value="ECO:0007669"/>
    <property type="project" value="InterPro"/>
</dbReference>
<evidence type="ECO:0000256" key="5">
    <source>
        <dbReference type="ARBA" id="ARBA00009295"/>
    </source>
</evidence>
<evidence type="ECO:0000256" key="10">
    <source>
        <dbReference type="ARBA" id="ARBA00022603"/>
    </source>
</evidence>
<keyword evidence="21 30" id="KW-0472">Membrane</keyword>
<evidence type="ECO:0000256" key="15">
    <source>
        <dbReference type="ARBA" id="ARBA00022723"/>
    </source>
</evidence>
<dbReference type="FunFam" id="3.30.2460.20:FF:000003">
    <property type="entry name" value="Protein Wnt"/>
    <property type="match status" value="1"/>
</dbReference>
<keyword evidence="16" id="KW-0276">Fatty acid metabolism</keyword>
<keyword evidence="11 27" id="KW-0808">Transferase</keyword>